<dbReference type="PROSITE" id="PS50112">
    <property type="entry name" value="PAS"/>
    <property type="match status" value="1"/>
</dbReference>
<sequence length="168" mass="19566">MRQKIVPMDKQRNVPDNELIVSKTDLKGKITYCNDIFIQLSGYRENELLGKAHNIVRHGDMPRIIFKLLWENIQNGREIVAYVKNLAKDGAYYWVIAYVSPSFNEKGEIIGYHSVRLKPKQEAVSKIENLYAQLVQIEKEGNLTKSQAFLEEFLRKQGLNYEEYILSL</sequence>
<gene>
    <name evidence="2" type="ORF">NCR95_04900</name>
</gene>
<dbReference type="InterPro" id="IPR035965">
    <property type="entry name" value="PAS-like_dom_sf"/>
</dbReference>
<evidence type="ECO:0000313" key="2">
    <source>
        <dbReference type="EMBL" id="MCL9819509.1"/>
    </source>
</evidence>
<dbReference type="Pfam" id="PF08447">
    <property type="entry name" value="PAS_3"/>
    <property type="match status" value="1"/>
</dbReference>
<accession>A0ABT0TUN4</accession>
<keyword evidence="3" id="KW-1185">Reference proteome</keyword>
<dbReference type="NCBIfam" id="TIGR00229">
    <property type="entry name" value="sensory_box"/>
    <property type="match status" value="1"/>
</dbReference>
<dbReference type="InterPro" id="IPR013655">
    <property type="entry name" value="PAS_fold_3"/>
</dbReference>
<dbReference type="CDD" id="cd00130">
    <property type="entry name" value="PAS"/>
    <property type="match status" value="1"/>
</dbReference>
<dbReference type="InterPro" id="IPR000014">
    <property type="entry name" value="PAS"/>
</dbReference>
<organism evidence="2 3">
    <name type="scientific">Helicobacter colisuis</name>
    <dbReference type="NCBI Taxonomy" id="2949739"/>
    <lineage>
        <taxon>Bacteria</taxon>
        <taxon>Pseudomonadati</taxon>
        <taxon>Campylobacterota</taxon>
        <taxon>Epsilonproteobacteria</taxon>
        <taxon>Campylobacterales</taxon>
        <taxon>Helicobacteraceae</taxon>
        <taxon>Helicobacter</taxon>
    </lineage>
</organism>
<dbReference type="EMBL" id="JAMOKX010000004">
    <property type="protein sequence ID" value="MCL9819509.1"/>
    <property type="molecule type" value="Genomic_DNA"/>
</dbReference>
<name>A0ABT0TUN4_9HELI</name>
<dbReference type="Gene3D" id="3.30.450.20">
    <property type="entry name" value="PAS domain"/>
    <property type="match status" value="1"/>
</dbReference>
<dbReference type="SUPFAM" id="SSF55785">
    <property type="entry name" value="PYP-like sensor domain (PAS domain)"/>
    <property type="match status" value="1"/>
</dbReference>
<feature type="domain" description="PAS" evidence="1">
    <location>
        <begin position="25"/>
        <end position="51"/>
    </location>
</feature>
<dbReference type="RefSeq" id="WP_250604234.1">
    <property type="nucleotide sequence ID" value="NZ_JAMOKW010000005.1"/>
</dbReference>
<reference evidence="2" key="1">
    <citation type="submission" date="2022-06" db="EMBL/GenBank/DDBJ databases">
        <title>Helicobacter colisuis sp. nov.</title>
        <authorList>
            <person name="Papic B."/>
            <person name="Gruntar I."/>
        </authorList>
    </citation>
    <scope>NUCLEOTIDE SEQUENCE</scope>
    <source>
        <strain evidence="2">11154-15</strain>
    </source>
</reference>
<evidence type="ECO:0000313" key="3">
    <source>
        <dbReference type="Proteomes" id="UP001057522"/>
    </source>
</evidence>
<proteinExistence type="predicted"/>
<comment type="caution">
    <text evidence="2">The sequence shown here is derived from an EMBL/GenBank/DDBJ whole genome shotgun (WGS) entry which is preliminary data.</text>
</comment>
<evidence type="ECO:0000259" key="1">
    <source>
        <dbReference type="PROSITE" id="PS50112"/>
    </source>
</evidence>
<protein>
    <submittedName>
        <fullName evidence="2">PAS domain-containing protein</fullName>
    </submittedName>
</protein>
<dbReference type="Proteomes" id="UP001057522">
    <property type="component" value="Unassembled WGS sequence"/>
</dbReference>